<evidence type="ECO:0000313" key="4">
    <source>
        <dbReference type="Proteomes" id="UP001600039"/>
    </source>
</evidence>
<protein>
    <recommendedName>
        <fullName evidence="5">Acid shock protein</fullName>
    </recommendedName>
</protein>
<dbReference type="EMBL" id="JBHZQA010000001">
    <property type="protein sequence ID" value="MFE3846426.1"/>
    <property type="molecule type" value="Genomic_DNA"/>
</dbReference>
<keyword evidence="4" id="KW-1185">Reference proteome</keyword>
<keyword evidence="2" id="KW-0732">Signal</keyword>
<comment type="caution">
    <text evidence="3">The sequence shown here is derived from an EMBL/GenBank/DDBJ whole genome shotgun (WGS) entry which is preliminary data.</text>
</comment>
<evidence type="ECO:0000256" key="2">
    <source>
        <dbReference type="SAM" id="SignalP"/>
    </source>
</evidence>
<reference evidence="3 4" key="1">
    <citation type="submission" date="2024-06" db="EMBL/GenBank/DDBJ databases">
        <title>Flavobacterium spp. isolated from glacier.</title>
        <authorList>
            <person name="Han D."/>
        </authorList>
    </citation>
    <scope>NUCLEOTIDE SEQUENCE [LARGE SCALE GENOMIC DNA]</scope>
    <source>
        <strain evidence="3 4">LB3P45</strain>
    </source>
</reference>
<feature type="region of interest" description="Disordered" evidence="1">
    <location>
        <begin position="39"/>
        <end position="62"/>
    </location>
</feature>
<dbReference type="RefSeq" id="WP_379856306.1">
    <property type="nucleotide sequence ID" value="NZ_JBHZQA010000001.1"/>
</dbReference>
<evidence type="ECO:0008006" key="5">
    <source>
        <dbReference type="Google" id="ProtNLM"/>
    </source>
</evidence>
<evidence type="ECO:0000256" key="1">
    <source>
        <dbReference type="SAM" id="MobiDB-lite"/>
    </source>
</evidence>
<name>A0ABW6HHD3_9FLAO</name>
<feature type="signal peptide" evidence="2">
    <location>
        <begin position="1"/>
        <end position="20"/>
    </location>
</feature>
<accession>A0ABW6HHD3</accession>
<evidence type="ECO:0000313" key="3">
    <source>
        <dbReference type="EMBL" id="MFE3846426.1"/>
    </source>
</evidence>
<sequence>MKKVLMLVAVLLGTSVMVNARTLPAKTVPVKEVKLVKHPKHKKIKAAKKVAAPAMESSKEKK</sequence>
<dbReference type="Proteomes" id="UP001600039">
    <property type="component" value="Unassembled WGS sequence"/>
</dbReference>
<feature type="chain" id="PRO_5046794686" description="Acid shock protein" evidence="2">
    <location>
        <begin position="21"/>
        <end position="62"/>
    </location>
</feature>
<feature type="compositionally biased region" description="Basic residues" evidence="1">
    <location>
        <begin position="39"/>
        <end position="48"/>
    </location>
</feature>
<proteinExistence type="predicted"/>
<organism evidence="3 4">
    <name type="scientific">Flavobacterium fructosi</name>
    <dbReference type="NCBI Taxonomy" id="3230416"/>
    <lineage>
        <taxon>Bacteria</taxon>
        <taxon>Pseudomonadati</taxon>
        <taxon>Bacteroidota</taxon>
        <taxon>Flavobacteriia</taxon>
        <taxon>Flavobacteriales</taxon>
        <taxon>Flavobacteriaceae</taxon>
        <taxon>Flavobacterium</taxon>
    </lineage>
</organism>
<gene>
    <name evidence="3" type="ORF">ACFX5D_00380</name>
</gene>